<dbReference type="Proteomes" id="UP001197214">
    <property type="component" value="Unassembled WGS sequence"/>
</dbReference>
<name>A0ABS6XJG8_9SPHN</name>
<accession>A0ABS6XJG8</accession>
<evidence type="ECO:0000256" key="1">
    <source>
        <dbReference type="SAM" id="MobiDB-lite"/>
    </source>
</evidence>
<proteinExistence type="predicted"/>
<sequence>MNKNRSEKPIKSEELEEEVKRERAARGTQEIPDNRKSGSDPGSDLREGEERAVSQALTRFPPG</sequence>
<feature type="compositionally biased region" description="Basic and acidic residues" evidence="1">
    <location>
        <begin position="32"/>
        <end position="52"/>
    </location>
</feature>
<keyword evidence="3" id="KW-1185">Reference proteome</keyword>
<dbReference type="EMBL" id="JAHWZX010000004">
    <property type="protein sequence ID" value="MBW4330340.1"/>
    <property type="molecule type" value="Genomic_DNA"/>
</dbReference>
<dbReference type="RefSeq" id="WP_219237461.1">
    <property type="nucleotide sequence ID" value="NZ_JAHWZX010000004.1"/>
</dbReference>
<feature type="compositionally biased region" description="Basic and acidic residues" evidence="1">
    <location>
        <begin position="1"/>
        <end position="25"/>
    </location>
</feature>
<feature type="region of interest" description="Disordered" evidence="1">
    <location>
        <begin position="1"/>
        <end position="63"/>
    </location>
</feature>
<organism evidence="2 3">
    <name type="scientific">Stakelama flava</name>
    <dbReference type="NCBI Taxonomy" id="2860338"/>
    <lineage>
        <taxon>Bacteria</taxon>
        <taxon>Pseudomonadati</taxon>
        <taxon>Pseudomonadota</taxon>
        <taxon>Alphaproteobacteria</taxon>
        <taxon>Sphingomonadales</taxon>
        <taxon>Sphingomonadaceae</taxon>
        <taxon>Stakelama</taxon>
    </lineage>
</organism>
<protein>
    <submittedName>
        <fullName evidence="2">Uncharacterized protein</fullName>
    </submittedName>
</protein>
<evidence type="ECO:0000313" key="2">
    <source>
        <dbReference type="EMBL" id="MBW4330340.1"/>
    </source>
</evidence>
<reference evidence="2 3" key="1">
    <citation type="submission" date="2021-07" db="EMBL/GenBank/DDBJ databases">
        <title>Stakelama flava sp. nov., a novel endophytic bacterium isolated from branch of Kandelia candel.</title>
        <authorList>
            <person name="Tuo L."/>
        </authorList>
    </citation>
    <scope>NUCLEOTIDE SEQUENCE [LARGE SCALE GENOMIC DNA]</scope>
    <source>
        <strain evidence="2 3">CBK3Z-3</strain>
    </source>
</reference>
<gene>
    <name evidence="2" type="ORF">KY084_05570</name>
</gene>
<comment type="caution">
    <text evidence="2">The sequence shown here is derived from an EMBL/GenBank/DDBJ whole genome shotgun (WGS) entry which is preliminary data.</text>
</comment>
<evidence type="ECO:0000313" key="3">
    <source>
        <dbReference type="Proteomes" id="UP001197214"/>
    </source>
</evidence>